<dbReference type="STRING" id="649349.Lbys_2428"/>
<name>E4RXN2_LEAB4</name>
<dbReference type="OrthoDB" id="903892at2"/>
<dbReference type="RefSeq" id="WP_013409136.1">
    <property type="nucleotide sequence ID" value="NC_014655.1"/>
</dbReference>
<dbReference type="HOGENOM" id="CLU_230872_0_0_10"/>
<protein>
    <submittedName>
        <fullName evidence="2">YD repeat protein</fullName>
    </submittedName>
</protein>
<dbReference type="PANTHER" id="PTHR32305:SF15">
    <property type="entry name" value="PROTEIN RHSA-RELATED"/>
    <property type="match status" value="1"/>
</dbReference>
<dbReference type="Pfam" id="PF18962">
    <property type="entry name" value="Por_Secre_tail"/>
    <property type="match status" value="1"/>
</dbReference>
<dbReference type="InterPro" id="IPR026444">
    <property type="entry name" value="Secre_tail"/>
</dbReference>
<evidence type="ECO:0000313" key="2">
    <source>
        <dbReference type="EMBL" id="ADQ18096.1"/>
    </source>
</evidence>
<reference key="1">
    <citation type="submission" date="2010-11" db="EMBL/GenBank/DDBJ databases">
        <title>The complete genome of Leadbetterella byssophila DSM 17132.</title>
        <authorList>
            <consortium name="US DOE Joint Genome Institute (JGI-PGF)"/>
            <person name="Lucas S."/>
            <person name="Copeland A."/>
            <person name="Lapidus A."/>
            <person name="Glavina del Rio T."/>
            <person name="Dalin E."/>
            <person name="Tice H."/>
            <person name="Bruce D."/>
            <person name="Goodwin L."/>
            <person name="Pitluck S."/>
            <person name="Kyrpides N."/>
            <person name="Mavromatis K."/>
            <person name="Ivanova N."/>
            <person name="Teshima H."/>
            <person name="Brettin T."/>
            <person name="Detter J.C."/>
            <person name="Han C."/>
            <person name="Tapia R."/>
            <person name="Land M."/>
            <person name="Hauser L."/>
            <person name="Markowitz V."/>
            <person name="Cheng J.-F."/>
            <person name="Hugenholtz P."/>
            <person name="Woyke T."/>
            <person name="Wu D."/>
            <person name="Tindall B."/>
            <person name="Pomrenke H.G."/>
            <person name="Brambilla E."/>
            <person name="Klenk H.-P."/>
            <person name="Eisen J.A."/>
        </authorList>
    </citation>
    <scope>NUCLEOTIDE SEQUENCE [LARGE SCALE GENOMIC DNA]</scope>
    <source>
        <strain>DSM 17132</strain>
    </source>
</reference>
<reference evidence="2 3" key="2">
    <citation type="journal article" date="2011" name="Stand. Genomic Sci.">
        <title>Complete genome sequence of Leadbetterella byssophila type strain (4M15).</title>
        <authorList>
            <person name="Abt B."/>
            <person name="Teshima H."/>
            <person name="Lucas S."/>
            <person name="Lapidus A."/>
            <person name="Del Rio T.G."/>
            <person name="Nolan M."/>
            <person name="Tice H."/>
            <person name="Cheng J.F."/>
            <person name="Pitluck S."/>
            <person name="Liolios K."/>
            <person name="Pagani I."/>
            <person name="Ivanova N."/>
            <person name="Mavromatis K."/>
            <person name="Pati A."/>
            <person name="Tapia R."/>
            <person name="Han C."/>
            <person name="Goodwin L."/>
            <person name="Chen A."/>
            <person name="Palaniappan K."/>
            <person name="Land M."/>
            <person name="Hauser L."/>
            <person name="Chang Y.J."/>
            <person name="Jeffries C.D."/>
            <person name="Rohde M."/>
            <person name="Goker M."/>
            <person name="Tindall B.J."/>
            <person name="Detter J.C."/>
            <person name="Woyke T."/>
            <person name="Bristow J."/>
            <person name="Eisen J.A."/>
            <person name="Markowitz V."/>
            <person name="Hugenholtz P."/>
            <person name="Klenk H.P."/>
            <person name="Kyrpides N.C."/>
        </authorList>
    </citation>
    <scope>NUCLEOTIDE SEQUENCE [LARGE SCALE GENOMIC DNA]</scope>
    <source>
        <strain evidence="3">DSM 17132 / JCM 16389 / KACC 11308 / NBRC 106382 / 4M15</strain>
    </source>
</reference>
<dbReference type="InterPro" id="IPR050708">
    <property type="entry name" value="T6SS_VgrG/RHS"/>
</dbReference>
<evidence type="ECO:0000313" key="3">
    <source>
        <dbReference type="Proteomes" id="UP000007435"/>
    </source>
</evidence>
<keyword evidence="3" id="KW-1185">Reference proteome</keyword>
<dbReference type="KEGG" id="lby:Lbys_2428"/>
<dbReference type="PANTHER" id="PTHR32305">
    <property type="match status" value="1"/>
</dbReference>
<evidence type="ECO:0000259" key="1">
    <source>
        <dbReference type="Pfam" id="PF18962"/>
    </source>
</evidence>
<dbReference type="Gene3D" id="2.180.10.10">
    <property type="entry name" value="RHS repeat-associated core"/>
    <property type="match status" value="1"/>
</dbReference>
<dbReference type="EMBL" id="CP002305">
    <property type="protein sequence ID" value="ADQ18096.1"/>
    <property type="molecule type" value="Genomic_DNA"/>
</dbReference>
<dbReference type="eggNOG" id="COG3209">
    <property type="taxonomic scope" value="Bacteria"/>
</dbReference>
<feature type="domain" description="Secretion system C-terminal sorting" evidence="1">
    <location>
        <begin position="2153"/>
        <end position="2230"/>
    </location>
</feature>
<sequence length="2232" mass="244755">MRVIIFLSLFVVYQVYGQKTPFDRVPPSPNAASIGRYSLAPVNLSSGSISPNVKLFEIDEYGLPLDISANYSYRGYRPSELTGILGNGWNLLAGGTITRTVNSKKDERSNAGYYHIGSEIQTAIDQFQATQVPNSLMAEITYGNIDSEPDLFNFSFGSNSGSFFFGADGKIHIVSQSKLAIKAEYSPNPIPIHAALHNVLDNFVGFSITTEDGTIYKFYAVEYSRSTSEKGEQSGFNDDGVRGKLISAWHLTEIIGTGGQKIKLEYTDSPASANRAQFTPVESFFAYVPSPSWLQSSITNYADVNINISYEVYLKKITGNGWKIELKYEDYSTSTIVGGFRNYPKRLVNITQYSTLNSGQVFVKAYNFTFANFGEGFSLSAIKEIGTGNVEMAPYTFTYLGTSSRIINTKGIDKFGFYNGKVTNNSLVPAFGANREPDFEFAKIGAIQSITYPTGGKETYEYELNDYSYVNGEFQTGTLYIDSLKFLQVIEGTIVTSPNIYITTNTPVDISIVVPPGSPSGCGSTYKILNHTLVPKAGNAPYTIHDLFTILTNHGYCFGNPTSNPNWSNVTFMLYVTVKYPYISNVLPGPGIRIKSIARIDESGNEPTFTTTYTYTSPSDAFSSGEIFGKPFYDIWAEGQFSSAYFAFSEPFNSMSQFPINYYRVNEFKNGVRKALHHFTSNTEDGYSNELGTPTRAGNTALIGPVIDYSGMRGRPIETINYANNLMTSANSTQYDPKENYTTNKYSTTALYIKWGVTKQGDWQHIADYAKYYKPVSYWFYPKKEITYTYDANGQNPVTTTTDLYYDNPEHYQLTRQVYTNSDGIVHEEKLKYPLDYKNVSGKDPMLDSLINNHRHNIVIERTISAAGTVQDATAYTFAQFTGNSRKPRLFLPSKEYRYQASGTFVPYSGTSSGINSSSYFENYAVIAYDTLGQAINVRDAAGIHTSVLRAYRARYIVGHLKNALKTDLDLALSSAGTSYNNFLNAADNTTIQNTLTSVQNSLTAAQMSGFLYKPFVGMSRGILPNGTRTDYEYDVFGRLSGIKDHNGNWVSVYEYQLRGNNNSLANHVVSRNLRTATTNASNASNHLNATSLYEFYNAFGELSQKVLWRQTPSTNNIIAENLVRDNVGRISKAHLPVSYASTSTTPLASGTVESTANSFYGEQAYSTTTYRGVSDEVSQTRGPGTAWATNNKNVNYSYGTAGTNVRKYTINTSNDITLAGTYPAWSLISSTVTDEQGNVTTVYKDKKGQTVQTQSQISSGVWAVTYYIYDGLGRIRAVLQPLGYDLNSSIGQSSSSFSNYVFCYEYDARGRVTRKHVPGAGWTETVYDKNNRAVMHQDAYQKTLNRWNFTQYDVHGRVAVSGETTKSTTRASAQSLFDAHTTAFESRTGATYNGASFPSTLQPVSTEKKLLNYYDDYSFLEPQFAFAATGAFHTRNTNIKGLLAGVKKLNSRENAKVYTDAFYYDVLNRMIQSQHTHFLSTSNTANILVKNLEYNFAGEVTKQNVTYPFATGTLTVKNRNDYDHAGRVTTNALGINSEPVDIVHRIYDGIGRLSEKKFIGTGTVPFDSCAVLTDGIVLGTWTVNGAALVARNFHNSWWVTQRIGSNPDRFIVRAYEMLLRGDVTLANPAFASMASCFSWLSSPYGGLEPPATPSQFGYVPGYDYVFENGEHFFKESSQAACSTPAAITSNVPSPTISQSVTLTTSCSTGTPKWNTNATSNSITVTATATATTYSVTCQGSNCTTSSSVSYTVTGSNGPCSTPAAITSNVPSPTISQSVTLTTSCTSGTPKWNTNATSNSITVTATATATTYSVTCQGSNCTTSSSVSYTVQASGCNVLTDGLVMGTWTVTGHSLIARYFHSQWWLVQRIQSSPERFIVRASEMLTRGDVNLNNSSYSGLGACFQWQTSNYGGLEPPATPSVFAVPSGYTYMSENGEYFFQASGPVACSTPATISASVTSPSISQSLTLTTSCSTGTPKWNTNATSNSITVTATPSPVVYSVTCQGGSCTTSPSVSYTVIATPCNTLTDGLVIGTWTVTGHPLIARYFHNKWWLVQRIQTSPERFIVRAAEMISRPDVNLNNSGYTALAACMEWPTSNYGGLEPPATPFVFPVPAGYTYLTENGESFFQKNAGGRMAADYTWEDEVFAQDILLFPNPANNAFEVKVNVLSALKGARVQVVDMKGRAVHTEEYDLDPGINTIKINSSGFENGTYLVNVQKGGYVRSAKIVILK</sequence>
<gene>
    <name evidence="2" type="ordered locus">Lbys_2428</name>
</gene>
<proteinExistence type="predicted"/>
<dbReference type="NCBIfam" id="TIGR04183">
    <property type="entry name" value="Por_Secre_tail"/>
    <property type="match status" value="1"/>
</dbReference>
<accession>E4RXN2</accession>
<organism evidence="2 3">
    <name type="scientific">Leadbetterella byssophila (strain DSM 17132 / JCM 16389 / KACC 11308 / NBRC 106382 / 4M15)</name>
    <dbReference type="NCBI Taxonomy" id="649349"/>
    <lineage>
        <taxon>Bacteria</taxon>
        <taxon>Pseudomonadati</taxon>
        <taxon>Bacteroidota</taxon>
        <taxon>Cytophagia</taxon>
        <taxon>Cytophagales</taxon>
        <taxon>Leadbetterellaceae</taxon>
        <taxon>Leadbetterella</taxon>
    </lineage>
</organism>
<dbReference type="Proteomes" id="UP000007435">
    <property type="component" value="Chromosome"/>
</dbReference>